<dbReference type="PANTHER" id="PTHR48104:SF30">
    <property type="entry name" value="METACASPASE-1"/>
    <property type="match status" value="1"/>
</dbReference>
<sequence length="275" mass="31126">MRSALLIGINYIGTGNALAGCINDVKSMQELLSSIGYQCTVMTDELPRTSTLFPNRANILSEMNSFVRRASPNDKLFLHYSGHGTSVPDRSNDEDDRMDEAICPAVGANILDDELRTTLIDQLPPLVSLTILLDCCHSGTGIDLRYNYEDTSQLLKLRRIPDEYNANDWRNRINRRMSQQYKETQGVVICISGCRDSQTSADTVFNDKPCGAMTEAFLRAYKSLKDPKHQAELRSVMQYMTCMLRCYRYSQVPQLSLSKGESDSLYAIKKFFIRL</sequence>
<dbReference type="InterPro" id="IPR029030">
    <property type="entry name" value="Caspase-like_dom_sf"/>
</dbReference>
<feature type="domain" description="Peptidase C14 caspase" evidence="1">
    <location>
        <begin position="2"/>
        <end position="257"/>
    </location>
</feature>
<evidence type="ECO:0000313" key="2">
    <source>
        <dbReference type="EMBL" id="QHT96998.1"/>
    </source>
</evidence>
<organism evidence="2">
    <name type="scientific">viral metagenome</name>
    <dbReference type="NCBI Taxonomy" id="1070528"/>
    <lineage>
        <taxon>unclassified sequences</taxon>
        <taxon>metagenomes</taxon>
        <taxon>organismal metagenomes</taxon>
    </lineage>
</organism>
<dbReference type="AlphaFoldDB" id="A0A6C0IUU3"/>
<dbReference type="GO" id="GO:0004197">
    <property type="term" value="F:cysteine-type endopeptidase activity"/>
    <property type="evidence" value="ECO:0007669"/>
    <property type="project" value="InterPro"/>
</dbReference>
<accession>A0A6C0IUU3</accession>
<protein>
    <recommendedName>
        <fullName evidence="1">Peptidase C14 caspase domain-containing protein</fullName>
    </recommendedName>
</protein>
<dbReference type="Gene3D" id="3.40.50.12660">
    <property type="match status" value="1"/>
</dbReference>
<dbReference type="Pfam" id="PF00656">
    <property type="entry name" value="Peptidase_C14"/>
    <property type="match status" value="1"/>
</dbReference>
<proteinExistence type="predicted"/>
<dbReference type="PROSITE" id="PS51257">
    <property type="entry name" value="PROKAR_LIPOPROTEIN"/>
    <property type="match status" value="1"/>
</dbReference>
<dbReference type="PANTHER" id="PTHR48104">
    <property type="entry name" value="METACASPASE-4"/>
    <property type="match status" value="1"/>
</dbReference>
<dbReference type="InterPro" id="IPR011600">
    <property type="entry name" value="Pept_C14_caspase"/>
</dbReference>
<dbReference type="GO" id="GO:0005737">
    <property type="term" value="C:cytoplasm"/>
    <property type="evidence" value="ECO:0007669"/>
    <property type="project" value="TreeGrafter"/>
</dbReference>
<reference evidence="2" key="1">
    <citation type="journal article" date="2020" name="Nature">
        <title>Giant virus diversity and host interactions through global metagenomics.</title>
        <authorList>
            <person name="Schulz F."/>
            <person name="Roux S."/>
            <person name="Paez-Espino D."/>
            <person name="Jungbluth S."/>
            <person name="Walsh D.A."/>
            <person name="Denef V.J."/>
            <person name="McMahon K.D."/>
            <person name="Konstantinidis K.T."/>
            <person name="Eloe-Fadrosh E.A."/>
            <person name="Kyrpides N.C."/>
            <person name="Woyke T."/>
        </authorList>
    </citation>
    <scope>NUCLEOTIDE SEQUENCE</scope>
    <source>
        <strain evidence="2">GVMAG-M-3300024510-1</strain>
    </source>
</reference>
<dbReference type="EMBL" id="MN740271">
    <property type="protein sequence ID" value="QHT96998.1"/>
    <property type="molecule type" value="Genomic_DNA"/>
</dbReference>
<dbReference type="InterPro" id="IPR050452">
    <property type="entry name" value="Metacaspase"/>
</dbReference>
<dbReference type="SUPFAM" id="SSF52129">
    <property type="entry name" value="Caspase-like"/>
    <property type="match status" value="1"/>
</dbReference>
<dbReference type="GO" id="GO:0006508">
    <property type="term" value="P:proteolysis"/>
    <property type="evidence" value="ECO:0007669"/>
    <property type="project" value="InterPro"/>
</dbReference>
<evidence type="ECO:0000259" key="1">
    <source>
        <dbReference type="Pfam" id="PF00656"/>
    </source>
</evidence>
<name>A0A6C0IUU3_9ZZZZ</name>